<dbReference type="AlphaFoldDB" id="A0AAV5CG43"/>
<comment type="caution">
    <text evidence="2">The sequence shown here is derived from an EMBL/GenBank/DDBJ whole genome shotgun (WGS) entry which is preliminary data.</text>
</comment>
<evidence type="ECO:0000313" key="3">
    <source>
        <dbReference type="Proteomes" id="UP001054889"/>
    </source>
</evidence>
<keyword evidence="3" id="KW-1185">Reference proteome</keyword>
<feature type="compositionally biased region" description="Low complexity" evidence="1">
    <location>
        <begin position="21"/>
        <end position="42"/>
    </location>
</feature>
<sequence length="104" mass="10747">MAVRPGWVVGVARGVGGGVAARGVQPGDAPARPSPHAALLRAAPPPRAPRRVPLRPLPPPRPLAAPSRLSSPSRPPLPCPSVPGSRETSFRTLLHHLLLVVIVG</sequence>
<accession>A0AAV5CG43</accession>
<dbReference type="Proteomes" id="UP001054889">
    <property type="component" value="Unassembled WGS sequence"/>
</dbReference>
<evidence type="ECO:0000256" key="1">
    <source>
        <dbReference type="SAM" id="MobiDB-lite"/>
    </source>
</evidence>
<reference evidence="2" key="2">
    <citation type="submission" date="2021-12" db="EMBL/GenBank/DDBJ databases">
        <title>Resequencing data analysis of finger millet.</title>
        <authorList>
            <person name="Hatakeyama M."/>
            <person name="Aluri S."/>
            <person name="Balachadran M.T."/>
            <person name="Sivarajan S.R."/>
            <person name="Poveda L."/>
            <person name="Shimizu-Inatsugi R."/>
            <person name="Schlapbach R."/>
            <person name="Sreeman S.M."/>
            <person name="Shimizu K.K."/>
        </authorList>
    </citation>
    <scope>NUCLEOTIDE SEQUENCE</scope>
</reference>
<organism evidence="2 3">
    <name type="scientific">Eleusine coracana subsp. coracana</name>
    <dbReference type="NCBI Taxonomy" id="191504"/>
    <lineage>
        <taxon>Eukaryota</taxon>
        <taxon>Viridiplantae</taxon>
        <taxon>Streptophyta</taxon>
        <taxon>Embryophyta</taxon>
        <taxon>Tracheophyta</taxon>
        <taxon>Spermatophyta</taxon>
        <taxon>Magnoliopsida</taxon>
        <taxon>Liliopsida</taxon>
        <taxon>Poales</taxon>
        <taxon>Poaceae</taxon>
        <taxon>PACMAD clade</taxon>
        <taxon>Chloridoideae</taxon>
        <taxon>Cynodonteae</taxon>
        <taxon>Eleusininae</taxon>
        <taxon>Eleusine</taxon>
    </lineage>
</organism>
<dbReference type="EMBL" id="BQKI01000006">
    <property type="protein sequence ID" value="GJM96984.1"/>
    <property type="molecule type" value="Genomic_DNA"/>
</dbReference>
<gene>
    <name evidence="2" type="primary">ga13871</name>
    <name evidence="2" type="ORF">PR202_ga13871</name>
</gene>
<proteinExistence type="predicted"/>
<name>A0AAV5CG43_ELECO</name>
<evidence type="ECO:0000313" key="2">
    <source>
        <dbReference type="EMBL" id="GJM96984.1"/>
    </source>
</evidence>
<feature type="region of interest" description="Disordered" evidence="1">
    <location>
        <begin position="18"/>
        <end position="86"/>
    </location>
</feature>
<reference evidence="2" key="1">
    <citation type="journal article" date="2018" name="DNA Res.">
        <title>Multiple hybrid de novo genome assembly of finger millet, an orphan allotetraploid crop.</title>
        <authorList>
            <person name="Hatakeyama M."/>
            <person name="Aluri S."/>
            <person name="Balachadran M.T."/>
            <person name="Sivarajan S.R."/>
            <person name="Patrignani A."/>
            <person name="Gruter S."/>
            <person name="Poveda L."/>
            <person name="Shimizu-Inatsugi R."/>
            <person name="Baeten J."/>
            <person name="Francoijs K.J."/>
            <person name="Nataraja K.N."/>
            <person name="Reddy Y.A.N."/>
            <person name="Phadnis S."/>
            <person name="Ravikumar R.L."/>
            <person name="Schlapbach R."/>
            <person name="Sreeman S.M."/>
            <person name="Shimizu K.K."/>
        </authorList>
    </citation>
    <scope>NUCLEOTIDE SEQUENCE</scope>
</reference>
<protein>
    <submittedName>
        <fullName evidence="2">Uncharacterized protein</fullName>
    </submittedName>
</protein>